<sequence>MSDTVSLNSNQSADVSALGGIVVEEVGQLPILEFVPKKLVLLNYTFAALNEEGRLLLGEIRTRGGDDWTLAARSITQLSGKPGEDRKYLDLALVPNVHQGGTSIVFLVEKKNKERLITAHNIKHGKILTLEDEFTSYDKVNVLGKGVSHITADVSAPEPTVFSVSTLLRKLRLEDGGSTLKPTPARAQVPAEGQDGTLSMAIQPAAGMQKHHHSTVVISFRTKSATKNKFMIEWYQSRKDEMSCLKSAIKFGEDCEPHILLSDPKDTRTVYAVCRNHSNSSTNIFKIIKGKKPDDPILSLNYDVDMAAMGMSADQNVTLLLYSVQHDSARIYFLSKTDGFRGKHPICVHCPPLELFSSPSHIISCVTHRWQLPASLVDKCVGSAPYQLALVTLVDSNGRYAIEPETGHGYRLRILGCDTQGFTPESILLEDLERTFENAEDKLAHCTLKICINQTPCNDRLSQLSAWLMSGRLAAIEMQFVKTLGGLPSQGSDRFTIKPISPERFRSYMTDMDWSQMNQKQGTFTLDSSNSSTHSEMSASINRSLSKIPVSRIPSATPSLSGSHHGVDANGDNGHLLSYHNASIGDRTDSRNEGEDSSIMREQIDQLSSSLSQALRENSNLTNNLSTMQRALDSMRQRVGNGTPNSTLSSSFMTD</sequence>
<evidence type="ECO:0000313" key="2">
    <source>
        <dbReference type="EMBL" id="TRY63925.1"/>
    </source>
</evidence>
<gene>
    <name evidence="2" type="ORF">TCAL_14293</name>
</gene>
<name>A0A553NET8_TIGCA</name>
<dbReference type="OMA" id="KFMIEWY"/>
<reference evidence="2 3" key="1">
    <citation type="journal article" date="2018" name="Nat. Ecol. Evol.">
        <title>Genomic signatures of mitonuclear coevolution across populations of Tigriopus californicus.</title>
        <authorList>
            <person name="Barreto F.S."/>
            <person name="Watson E.T."/>
            <person name="Lima T.G."/>
            <person name="Willett C.S."/>
            <person name="Edmands S."/>
            <person name="Li W."/>
            <person name="Burton R.S."/>
        </authorList>
    </citation>
    <scope>NUCLEOTIDE SEQUENCE [LARGE SCALE GENOMIC DNA]</scope>
    <source>
        <strain evidence="2 3">San Diego</strain>
    </source>
</reference>
<comment type="caution">
    <text evidence="2">The sequence shown here is derived from an EMBL/GenBank/DDBJ whole genome shotgun (WGS) entry which is preliminary data.</text>
</comment>
<dbReference type="OrthoDB" id="6379061at2759"/>
<evidence type="ECO:0000313" key="3">
    <source>
        <dbReference type="Proteomes" id="UP000318571"/>
    </source>
</evidence>
<feature type="region of interest" description="Disordered" evidence="1">
    <location>
        <begin position="636"/>
        <end position="655"/>
    </location>
</feature>
<dbReference type="EMBL" id="VCGU01000458">
    <property type="protein sequence ID" value="TRY63925.1"/>
    <property type="molecule type" value="Genomic_DNA"/>
</dbReference>
<feature type="compositionally biased region" description="Polar residues" evidence="1">
    <location>
        <begin position="640"/>
        <end position="655"/>
    </location>
</feature>
<evidence type="ECO:0000256" key="1">
    <source>
        <dbReference type="SAM" id="MobiDB-lite"/>
    </source>
</evidence>
<accession>A0A553NET8</accession>
<proteinExistence type="predicted"/>
<organism evidence="2 3">
    <name type="scientific">Tigriopus californicus</name>
    <name type="common">Marine copepod</name>
    <dbReference type="NCBI Taxonomy" id="6832"/>
    <lineage>
        <taxon>Eukaryota</taxon>
        <taxon>Metazoa</taxon>
        <taxon>Ecdysozoa</taxon>
        <taxon>Arthropoda</taxon>
        <taxon>Crustacea</taxon>
        <taxon>Multicrustacea</taxon>
        <taxon>Hexanauplia</taxon>
        <taxon>Copepoda</taxon>
        <taxon>Harpacticoida</taxon>
        <taxon>Harpacticidae</taxon>
        <taxon>Tigriopus</taxon>
    </lineage>
</organism>
<dbReference type="Proteomes" id="UP000318571">
    <property type="component" value="Chromosome 10"/>
</dbReference>
<protein>
    <submittedName>
        <fullName evidence="2">Uncharacterized protein</fullName>
    </submittedName>
</protein>
<keyword evidence="3" id="KW-1185">Reference proteome</keyword>
<dbReference type="AlphaFoldDB" id="A0A553NET8"/>